<proteinExistence type="predicted"/>
<comment type="caution">
    <text evidence="1">The sequence shown here is derived from an EMBL/GenBank/DDBJ whole genome shotgun (WGS) entry which is preliminary data.</text>
</comment>
<protein>
    <submittedName>
        <fullName evidence="1">Uncharacterized protein</fullName>
    </submittedName>
</protein>
<keyword evidence="2" id="KW-1185">Reference proteome</keyword>
<evidence type="ECO:0000313" key="2">
    <source>
        <dbReference type="Proteomes" id="UP000573327"/>
    </source>
</evidence>
<evidence type="ECO:0000313" key="1">
    <source>
        <dbReference type="EMBL" id="MBB4944976.1"/>
    </source>
</evidence>
<accession>A0A7W7S6T8</accession>
<sequence length="60" mass="6416">MIVLSVGAGVAALRGVSGDGAVRRPELPGKRTWQIEVRGAMVIRDDYSLRSQIGGPIRAR</sequence>
<reference evidence="1 2" key="1">
    <citation type="submission" date="2020-08" db="EMBL/GenBank/DDBJ databases">
        <title>Sequencing the genomes of 1000 actinobacteria strains.</title>
        <authorList>
            <person name="Klenk H.-P."/>
        </authorList>
    </citation>
    <scope>NUCLEOTIDE SEQUENCE [LARGE SCALE GENOMIC DNA]</scope>
    <source>
        <strain evidence="1 2">DSM 44786</strain>
    </source>
</reference>
<name>A0A7W7S6T8_9ACTN</name>
<organism evidence="1 2">
    <name type="scientific">Kitasatospora gansuensis</name>
    <dbReference type="NCBI Taxonomy" id="258050"/>
    <lineage>
        <taxon>Bacteria</taxon>
        <taxon>Bacillati</taxon>
        <taxon>Actinomycetota</taxon>
        <taxon>Actinomycetes</taxon>
        <taxon>Kitasatosporales</taxon>
        <taxon>Streptomycetaceae</taxon>
        <taxon>Kitasatospora</taxon>
    </lineage>
</organism>
<dbReference type="Proteomes" id="UP000573327">
    <property type="component" value="Unassembled WGS sequence"/>
</dbReference>
<dbReference type="AlphaFoldDB" id="A0A7W7S6T8"/>
<dbReference type="EMBL" id="JACHJR010000001">
    <property type="protein sequence ID" value="MBB4944976.1"/>
    <property type="molecule type" value="Genomic_DNA"/>
</dbReference>
<gene>
    <name evidence="1" type="ORF">F4556_000511</name>
</gene>